<evidence type="ECO:0000256" key="2">
    <source>
        <dbReference type="ARBA" id="ARBA00022670"/>
    </source>
</evidence>
<dbReference type="InterPro" id="IPR003653">
    <property type="entry name" value="Peptidase_C48_C"/>
</dbReference>
<evidence type="ECO:0000256" key="3">
    <source>
        <dbReference type="ARBA" id="ARBA00022801"/>
    </source>
</evidence>
<feature type="domain" description="Ubiquitin-like protease family profile" evidence="5">
    <location>
        <begin position="370"/>
        <end position="568"/>
    </location>
</feature>
<evidence type="ECO:0000256" key="4">
    <source>
        <dbReference type="SAM" id="MobiDB-lite"/>
    </source>
</evidence>
<feature type="region of interest" description="Disordered" evidence="4">
    <location>
        <begin position="91"/>
        <end position="112"/>
    </location>
</feature>
<dbReference type="EMBL" id="AYRZ02000012">
    <property type="protein sequence ID" value="PHT64719.1"/>
    <property type="molecule type" value="Genomic_DNA"/>
</dbReference>
<dbReference type="InterPro" id="IPR015410">
    <property type="entry name" value="DUF1985"/>
</dbReference>
<evidence type="ECO:0000313" key="7">
    <source>
        <dbReference type="Proteomes" id="UP000222542"/>
    </source>
</evidence>
<dbReference type="InterPro" id="IPR038765">
    <property type="entry name" value="Papain-like_cys_pep_sf"/>
</dbReference>
<dbReference type="Pfam" id="PF09331">
    <property type="entry name" value="DUF1985"/>
    <property type="match status" value="1"/>
</dbReference>
<dbReference type="SUPFAM" id="SSF54001">
    <property type="entry name" value="Cysteine proteinases"/>
    <property type="match status" value="1"/>
</dbReference>
<feature type="region of interest" description="Disordered" evidence="4">
    <location>
        <begin position="180"/>
        <end position="200"/>
    </location>
</feature>
<sequence>MGNLFICLANSPSVNISTSETVFGGTFVLRTVPKTELTRVFDNLVASVESKLNLTASKRKKIESSSSKGTSTTAQLHPLCYELPLQALSQSRAEDNEHGEEEYFKRDDPNANSPSIEDLVKTFSIDRYPVRIQCDGATDLTDKMDEVWINYCGMPVCFGWEEFVIVTGLKCYPPSPSQDIPTLTKKKVPRTPKKGIGNSSDRDDLVSIVGPSFKNKNLIEALKDFSPDFAASSEYSSCKYQDCKAKHDGVISSINALTASVKEMTSKRGVIPSKRILYPDTPPEIKAAKRRRKDTSKASSIIKKSKIAMPLSFSCTDVQCARSTEEQHELKKVDVTATVEEHNMTVDNSSTASKDEEKVKPVSLGERKNYLFEGFNISDEAPKKLTQLINDYLEWIIDGLLKHHAGRKQNDECYKVNESSHGFDMFDFVVAHSGMKNWFYLMSQPQTCWNDKHLIDEVCIPINCGDEFHWVLAVIVLKERRIRVYDSILRRRRSEPSSEIQKLAKILPTYLDMSGFLDQNICTDWSTIEAYRDKIAHPFDVQYVDGIAQQTIGSLDCGPFVAAYVEYLSDELQVPNDGLDAGLLHKRYAAVLWKYGEVKAQKPYATDVKDPR</sequence>
<protein>
    <recommendedName>
        <fullName evidence="5">Ubiquitin-like protease family profile domain-containing protein</fullName>
    </recommendedName>
</protein>
<evidence type="ECO:0000256" key="1">
    <source>
        <dbReference type="ARBA" id="ARBA00005234"/>
    </source>
</evidence>
<reference evidence="6 7" key="2">
    <citation type="journal article" date="2017" name="Genome Biol.">
        <title>New reference genome sequences of hot pepper reveal the massive evolution of plant disease-resistance genes by retroduplication.</title>
        <authorList>
            <person name="Kim S."/>
            <person name="Park J."/>
            <person name="Yeom S.I."/>
            <person name="Kim Y.M."/>
            <person name="Seo E."/>
            <person name="Kim K.T."/>
            <person name="Kim M.S."/>
            <person name="Lee J.M."/>
            <person name="Cheong K."/>
            <person name="Shin H.S."/>
            <person name="Kim S.B."/>
            <person name="Han K."/>
            <person name="Lee J."/>
            <person name="Park M."/>
            <person name="Lee H.A."/>
            <person name="Lee H.Y."/>
            <person name="Lee Y."/>
            <person name="Oh S."/>
            <person name="Lee J.H."/>
            <person name="Choi E."/>
            <person name="Choi E."/>
            <person name="Lee S.E."/>
            <person name="Jeon J."/>
            <person name="Kim H."/>
            <person name="Choi G."/>
            <person name="Song H."/>
            <person name="Lee J."/>
            <person name="Lee S.C."/>
            <person name="Kwon J.K."/>
            <person name="Lee H.Y."/>
            <person name="Koo N."/>
            <person name="Hong Y."/>
            <person name="Kim R.W."/>
            <person name="Kang W.H."/>
            <person name="Huh J.H."/>
            <person name="Kang B.C."/>
            <person name="Yang T.J."/>
            <person name="Lee Y.H."/>
            <person name="Bennetzen J.L."/>
            <person name="Choi D."/>
        </authorList>
    </citation>
    <scope>NUCLEOTIDE SEQUENCE [LARGE SCALE GENOMIC DNA]</scope>
    <source>
        <strain evidence="7">cv. CM334</strain>
    </source>
</reference>
<dbReference type="GO" id="GO:0008234">
    <property type="term" value="F:cysteine-type peptidase activity"/>
    <property type="evidence" value="ECO:0007669"/>
    <property type="project" value="InterPro"/>
</dbReference>
<organism evidence="6 7">
    <name type="scientific">Capsicum annuum</name>
    <name type="common">Capsicum pepper</name>
    <dbReference type="NCBI Taxonomy" id="4072"/>
    <lineage>
        <taxon>Eukaryota</taxon>
        <taxon>Viridiplantae</taxon>
        <taxon>Streptophyta</taxon>
        <taxon>Embryophyta</taxon>
        <taxon>Tracheophyta</taxon>
        <taxon>Spermatophyta</taxon>
        <taxon>Magnoliopsida</taxon>
        <taxon>eudicotyledons</taxon>
        <taxon>Gunneridae</taxon>
        <taxon>Pentapetalae</taxon>
        <taxon>asterids</taxon>
        <taxon>lamiids</taxon>
        <taxon>Solanales</taxon>
        <taxon>Solanaceae</taxon>
        <taxon>Solanoideae</taxon>
        <taxon>Capsiceae</taxon>
        <taxon>Capsicum</taxon>
    </lineage>
</organism>
<dbReference type="Gramene" id="PHT64719">
    <property type="protein sequence ID" value="PHT64719"/>
    <property type="gene ID" value="T459_29144"/>
</dbReference>
<dbReference type="Proteomes" id="UP000222542">
    <property type="component" value="Unassembled WGS sequence"/>
</dbReference>
<dbReference type="PANTHER" id="PTHR31470">
    <property type="entry name" value="CYSTEINE PROTEINASES SUPERFAMILY PROTEIN-RELATED-RELATED"/>
    <property type="match status" value="1"/>
</dbReference>
<keyword evidence="3" id="KW-0378">Hydrolase</keyword>
<gene>
    <name evidence="6" type="ORF">T459_29144</name>
</gene>
<dbReference type="Pfam" id="PF02902">
    <property type="entry name" value="Peptidase_C48"/>
    <property type="match status" value="1"/>
</dbReference>
<dbReference type="PANTHER" id="PTHR31470:SF46">
    <property type="entry name" value="ULP1 PROTEASE FAMILY, C-TERMINAL CATALYTIC DOMAIN CONTAINING PROTEIN"/>
    <property type="match status" value="1"/>
</dbReference>
<name>A0A2G2Y4U3_CAPAN</name>
<dbReference type="PROSITE" id="PS50600">
    <property type="entry name" value="ULP_PROTEASE"/>
    <property type="match status" value="1"/>
</dbReference>
<feature type="compositionally biased region" description="Basic and acidic residues" evidence="4">
    <location>
        <begin position="92"/>
        <end position="109"/>
    </location>
</feature>
<comment type="caution">
    <text evidence="6">The sequence shown here is derived from an EMBL/GenBank/DDBJ whole genome shotgun (WGS) entry which is preliminary data.</text>
</comment>
<dbReference type="Gene3D" id="3.40.395.10">
    <property type="entry name" value="Adenoviral Proteinase, Chain A"/>
    <property type="match status" value="1"/>
</dbReference>
<comment type="similarity">
    <text evidence="1">Belongs to the peptidase C48 family.</text>
</comment>
<dbReference type="AlphaFoldDB" id="A0A2G2Y4U3"/>
<accession>A0A2G2Y4U3</accession>
<evidence type="ECO:0000259" key="5">
    <source>
        <dbReference type="PROSITE" id="PS50600"/>
    </source>
</evidence>
<evidence type="ECO:0000313" key="6">
    <source>
        <dbReference type="EMBL" id="PHT64719.1"/>
    </source>
</evidence>
<feature type="compositionally biased region" description="Basic residues" evidence="4">
    <location>
        <begin position="184"/>
        <end position="193"/>
    </location>
</feature>
<proteinExistence type="inferred from homology"/>
<keyword evidence="2" id="KW-0645">Protease</keyword>
<reference evidence="6 7" key="1">
    <citation type="journal article" date="2014" name="Nat. Genet.">
        <title>Genome sequence of the hot pepper provides insights into the evolution of pungency in Capsicum species.</title>
        <authorList>
            <person name="Kim S."/>
            <person name="Park M."/>
            <person name="Yeom S.I."/>
            <person name="Kim Y.M."/>
            <person name="Lee J.M."/>
            <person name="Lee H.A."/>
            <person name="Seo E."/>
            <person name="Choi J."/>
            <person name="Cheong K."/>
            <person name="Kim K.T."/>
            <person name="Jung K."/>
            <person name="Lee G.W."/>
            <person name="Oh S.K."/>
            <person name="Bae C."/>
            <person name="Kim S.B."/>
            <person name="Lee H.Y."/>
            <person name="Kim S.Y."/>
            <person name="Kim M.S."/>
            <person name="Kang B.C."/>
            <person name="Jo Y.D."/>
            <person name="Yang H.B."/>
            <person name="Jeong H.J."/>
            <person name="Kang W.H."/>
            <person name="Kwon J.K."/>
            <person name="Shin C."/>
            <person name="Lim J.Y."/>
            <person name="Park J.H."/>
            <person name="Huh J.H."/>
            <person name="Kim J.S."/>
            <person name="Kim B.D."/>
            <person name="Cohen O."/>
            <person name="Paran I."/>
            <person name="Suh M.C."/>
            <person name="Lee S.B."/>
            <person name="Kim Y.K."/>
            <person name="Shin Y."/>
            <person name="Noh S.J."/>
            <person name="Park J."/>
            <person name="Seo Y.S."/>
            <person name="Kwon S.Y."/>
            <person name="Kim H.A."/>
            <person name="Park J.M."/>
            <person name="Kim H.J."/>
            <person name="Choi S.B."/>
            <person name="Bosland P.W."/>
            <person name="Reeves G."/>
            <person name="Jo S.H."/>
            <person name="Lee B.W."/>
            <person name="Cho H.T."/>
            <person name="Choi H.S."/>
            <person name="Lee M.S."/>
            <person name="Yu Y."/>
            <person name="Do Choi Y."/>
            <person name="Park B.S."/>
            <person name="van Deynze A."/>
            <person name="Ashrafi H."/>
            <person name="Hill T."/>
            <person name="Kim W.T."/>
            <person name="Pai H.S."/>
            <person name="Ahn H.K."/>
            <person name="Yeam I."/>
            <person name="Giovannoni J.J."/>
            <person name="Rose J.K."/>
            <person name="Sorensen I."/>
            <person name="Lee S.J."/>
            <person name="Kim R.W."/>
            <person name="Choi I.Y."/>
            <person name="Choi B.S."/>
            <person name="Lim J.S."/>
            <person name="Lee Y.H."/>
            <person name="Choi D."/>
        </authorList>
    </citation>
    <scope>NUCLEOTIDE SEQUENCE [LARGE SCALE GENOMIC DNA]</scope>
    <source>
        <strain evidence="7">cv. CM334</strain>
    </source>
</reference>
<dbReference type="GO" id="GO:0006508">
    <property type="term" value="P:proteolysis"/>
    <property type="evidence" value="ECO:0007669"/>
    <property type="project" value="UniProtKB-KW"/>
</dbReference>
<keyword evidence="7" id="KW-1185">Reference proteome</keyword>